<name>A0ABM8HZP9_9BACT</name>
<keyword evidence="3" id="KW-1185">Reference proteome</keyword>
<organism evidence="2 3">
    <name type="scientific">Desulfuromonas versatilis</name>
    <dbReference type="NCBI Taxonomy" id="2802975"/>
    <lineage>
        <taxon>Bacteria</taxon>
        <taxon>Pseudomonadati</taxon>
        <taxon>Thermodesulfobacteriota</taxon>
        <taxon>Desulfuromonadia</taxon>
        <taxon>Desulfuromonadales</taxon>
        <taxon>Desulfuromonadaceae</taxon>
        <taxon>Desulfuromonas</taxon>
    </lineage>
</organism>
<protein>
    <submittedName>
        <fullName evidence="2">Uncharacterized protein</fullName>
    </submittedName>
</protein>
<reference evidence="2 3" key="2">
    <citation type="journal article" date="2021" name="Int. J. Syst. Evol. Microbiol.">
        <title>Isolation and Polyphasic Characterization of Desulfuromonas versatilis sp. Nov., an Electrogenic Bacteria Capable of Versatile Metabolism Isolated from a Graphene Oxide-Reducing Enrichment Culture.</title>
        <authorList>
            <person name="Xie L."/>
            <person name="Yoshida N."/>
            <person name="Ishii S."/>
            <person name="Meng L."/>
        </authorList>
    </citation>
    <scope>NUCLEOTIDE SEQUENCE [LARGE SCALE GENOMIC DNA]</scope>
    <source>
        <strain evidence="2 3">NIT-T3</strain>
    </source>
</reference>
<evidence type="ECO:0000313" key="2">
    <source>
        <dbReference type="EMBL" id="BCR06559.1"/>
    </source>
</evidence>
<gene>
    <name evidence="2" type="ORF">DESUT3_36280</name>
</gene>
<feature type="chain" id="PRO_5047159996" evidence="1">
    <location>
        <begin position="30"/>
        <end position="146"/>
    </location>
</feature>
<evidence type="ECO:0000313" key="3">
    <source>
        <dbReference type="Proteomes" id="UP001319827"/>
    </source>
</evidence>
<dbReference type="RefSeq" id="WP_221249939.1">
    <property type="nucleotide sequence ID" value="NZ_AP024355.1"/>
</dbReference>
<accession>A0ABM8HZP9</accession>
<feature type="signal peptide" evidence="1">
    <location>
        <begin position="1"/>
        <end position="29"/>
    </location>
</feature>
<sequence length="146" mass="15354">MNLFSRTCYLLLIAFLLVIAGCAAHNRSAADTGRNDVLYVCDCGPQCSCNTVSAEPGKCACGKDLKWTHVVKIEGDEALLCTCKQGCTCAIDAKDPSKCGCGMPLKRVSLKGTGIHFCNCGGSCFCNTVAAKAGQCRCGMPLKQSN</sequence>
<dbReference type="EMBL" id="AP024355">
    <property type="protein sequence ID" value="BCR06559.1"/>
    <property type="molecule type" value="Genomic_DNA"/>
</dbReference>
<dbReference type="PROSITE" id="PS51257">
    <property type="entry name" value="PROKAR_LIPOPROTEIN"/>
    <property type="match status" value="1"/>
</dbReference>
<keyword evidence="1" id="KW-0732">Signal</keyword>
<proteinExistence type="predicted"/>
<dbReference type="Proteomes" id="UP001319827">
    <property type="component" value="Chromosome"/>
</dbReference>
<reference evidence="2 3" key="1">
    <citation type="journal article" date="2016" name="C (Basel)">
        <title>Selective Growth of and Electricity Production by Marine Exoelectrogenic Bacteria in Self-Aggregated Hydrogel of Microbially Reduced Graphene Oxide.</title>
        <authorList>
            <person name="Yoshida N."/>
            <person name="Goto Y."/>
            <person name="Miyata Y."/>
        </authorList>
    </citation>
    <scope>NUCLEOTIDE SEQUENCE [LARGE SCALE GENOMIC DNA]</scope>
    <source>
        <strain evidence="2 3">NIT-T3</strain>
    </source>
</reference>
<evidence type="ECO:0000256" key="1">
    <source>
        <dbReference type="SAM" id="SignalP"/>
    </source>
</evidence>